<proteinExistence type="predicted"/>
<name>A0A8H4J5G8_9PEZI</name>
<feature type="transmembrane region" description="Helical" evidence="1">
    <location>
        <begin position="352"/>
        <end position="375"/>
    </location>
</feature>
<evidence type="ECO:0000313" key="2">
    <source>
        <dbReference type="EMBL" id="KAF4313442.1"/>
    </source>
</evidence>
<dbReference type="EMBL" id="WWBZ02000001">
    <property type="protein sequence ID" value="KAF4313442.1"/>
    <property type="molecule type" value="Genomic_DNA"/>
</dbReference>
<organism evidence="2 3">
    <name type="scientific">Botryosphaeria dothidea</name>
    <dbReference type="NCBI Taxonomy" id="55169"/>
    <lineage>
        <taxon>Eukaryota</taxon>
        <taxon>Fungi</taxon>
        <taxon>Dikarya</taxon>
        <taxon>Ascomycota</taxon>
        <taxon>Pezizomycotina</taxon>
        <taxon>Dothideomycetes</taxon>
        <taxon>Dothideomycetes incertae sedis</taxon>
        <taxon>Botryosphaeriales</taxon>
        <taxon>Botryosphaeriaceae</taxon>
        <taxon>Botryosphaeria</taxon>
    </lineage>
</organism>
<dbReference type="AlphaFoldDB" id="A0A8H4J5G8"/>
<accession>A0A8H4J5G8</accession>
<dbReference type="OrthoDB" id="5376804at2759"/>
<dbReference type="Proteomes" id="UP000572817">
    <property type="component" value="Unassembled WGS sequence"/>
</dbReference>
<evidence type="ECO:0000313" key="3">
    <source>
        <dbReference type="Proteomes" id="UP000572817"/>
    </source>
</evidence>
<dbReference type="PANTHER" id="PTHR35394:SF5">
    <property type="entry name" value="DUF3176 DOMAIN-CONTAINING PROTEIN"/>
    <property type="match status" value="1"/>
</dbReference>
<dbReference type="PANTHER" id="PTHR35394">
    <property type="entry name" value="DUF3176 DOMAIN-CONTAINING PROTEIN"/>
    <property type="match status" value="1"/>
</dbReference>
<evidence type="ECO:0000256" key="1">
    <source>
        <dbReference type="SAM" id="Phobius"/>
    </source>
</evidence>
<reference evidence="2" key="1">
    <citation type="submission" date="2020-04" db="EMBL/GenBank/DDBJ databases">
        <title>Genome Assembly and Annotation of Botryosphaeria dothidea sdau 11-99, a Latent Pathogen of Apple Fruit Ring Rot in China.</title>
        <authorList>
            <person name="Yu C."/>
            <person name="Diao Y."/>
            <person name="Lu Q."/>
            <person name="Zhao J."/>
            <person name="Cui S."/>
            <person name="Peng C."/>
            <person name="He B."/>
            <person name="Liu H."/>
        </authorList>
    </citation>
    <scope>NUCLEOTIDE SEQUENCE [LARGE SCALE GENOMIC DNA]</scope>
    <source>
        <strain evidence="2">Sdau11-99</strain>
    </source>
</reference>
<comment type="caution">
    <text evidence="2">The sequence shown here is derived from an EMBL/GenBank/DDBJ whole genome shotgun (WGS) entry which is preliminary data.</text>
</comment>
<keyword evidence="1" id="KW-1133">Transmembrane helix</keyword>
<keyword evidence="3" id="KW-1185">Reference proteome</keyword>
<keyword evidence="1" id="KW-0472">Membrane</keyword>
<protein>
    <submittedName>
        <fullName evidence="2">Uncharacterized protein</fullName>
    </submittedName>
</protein>
<gene>
    <name evidence="2" type="ORF">GTA08_BOTSDO01283</name>
</gene>
<keyword evidence="1" id="KW-0812">Transmembrane</keyword>
<sequence>MEPFAQQILSIQTRYIPKTGEKPWISKANSYDHSHSEFVSGNIGFQSAIVTALVNSPLSFSYTCSTGNCSWPDFNTLGICSTCRNVTSECKKKPITLKSPDPAKNESGTPEVVNQYITPGGIVLNISAPFEISEEEDGMTTTYGYNQGSGNLITGNVSDSESQYDAKNQGIITLAVANTSRTSDKFDEAGMYGREPLVYSDTPDILECSLVWCAKSFRNVRVVNGTMGPYMVNNVELIKNEALSSTKNNSWSTKDLMIFNANRSDIPDNFTVALMDNFDLQDYLEAFFEFQVEGYMDSSSFNTGLSLLSVKNTSATIAAVADALTLQLLLGPNTTRHDGTAYTPEIYVKVRWAWLIFPGLLAILGAIFLTTSLIISRRHQASYFWKSSLIPLMFHGISGWDEGGSSVDNRKEMDELAKDMKIRLTRTESGNLKFVKIKPE</sequence>